<dbReference type="RefSeq" id="WP_339586016.1">
    <property type="nucleotide sequence ID" value="NZ_JBBHJZ010000001.1"/>
</dbReference>
<feature type="domain" description="Acyl-CoA thioesterase-like N-terminal HotDog" evidence="1">
    <location>
        <begin position="24"/>
        <end position="106"/>
    </location>
</feature>
<dbReference type="InterPro" id="IPR049450">
    <property type="entry name" value="ACOT8-like_C"/>
</dbReference>
<dbReference type="SUPFAM" id="SSF54637">
    <property type="entry name" value="Thioesterase/thiol ester dehydrase-isomerase"/>
    <property type="match status" value="2"/>
</dbReference>
<accession>A0ABU8RSR6</accession>
<proteinExistence type="predicted"/>
<keyword evidence="4" id="KW-1185">Reference proteome</keyword>
<dbReference type="Gene3D" id="2.40.160.210">
    <property type="entry name" value="Acyl-CoA thioesterase, double hotdog domain"/>
    <property type="match status" value="1"/>
</dbReference>
<evidence type="ECO:0000259" key="2">
    <source>
        <dbReference type="Pfam" id="PF20789"/>
    </source>
</evidence>
<evidence type="ECO:0000259" key="1">
    <source>
        <dbReference type="Pfam" id="PF13622"/>
    </source>
</evidence>
<dbReference type="InterPro" id="IPR049449">
    <property type="entry name" value="TesB_ACOT8-like_N"/>
</dbReference>
<feature type="domain" description="Acyl-CoA thioesterase-like C-terminal" evidence="2">
    <location>
        <begin position="135"/>
        <end position="258"/>
    </location>
</feature>
<evidence type="ECO:0000313" key="3">
    <source>
        <dbReference type="EMBL" id="MEJ5976097.1"/>
    </source>
</evidence>
<sequence>MSTAFSEILAAAGGEPGRRTYRVPEDWHQGRTAYGGFSTALALATAIELGESLPPLRSAQVSMIAPVFGEVTVHARQIRRGRNATWMAAEVLRDGEVAFTASFVFMGPVASAVHVDDCPVPAGLIALDEAKGFENDRAPSFLRHNFDVRFAVPRSDDKRPEQCWWVRARDRVGLDPMVELVLCADALPPGVMSLLGPKTPVSTMQWQVNLLTPAPVTRDGWWLLRSTGDYAEAGCSSQRMAIWNAEGAPMLSGLQSVALFG</sequence>
<reference evidence="3 4" key="1">
    <citation type="submission" date="2024-03" db="EMBL/GenBank/DDBJ databases">
        <authorList>
            <person name="Jo J.-H."/>
        </authorList>
    </citation>
    <scope>NUCLEOTIDE SEQUENCE [LARGE SCALE GENOMIC DNA]</scope>
    <source>
        <strain evidence="3 4">PS1R-30</strain>
    </source>
</reference>
<evidence type="ECO:0000313" key="4">
    <source>
        <dbReference type="Proteomes" id="UP001361239"/>
    </source>
</evidence>
<organism evidence="3 4">
    <name type="scientific">Novosphingobium anseongense</name>
    <dbReference type="NCBI Taxonomy" id="3133436"/>
    <lineage>
        <taxon>Bacteria</taxon>
        <taxon>Pseudomonadati</taxon>
        <taxon>Pseudomonadota</taxon>
        <taxon>Alphaproteobacteria</taxon>
        <taxon>Sphingomonadales</taxon>
        <taxon>Sphingomonadaceae</taxon>
        <taxon>Novosphingobium</taxon>
    </lineage>
</organism>
<dbReference type="InterPro" id="IPR029069">
    <property type="entry name" value="HotDog_dom_sf"/>
</dbReference>
<gene>
    <name evidence="3" type="ORF">WG901_05600</name>
</gene>
<dbReference type="Proteomes" id="UP001361239">
    <property type="component" value="Unassembled WGS sequence"/>
</dbReference>
<name>A0ABU8RSR6_9SPHN</name>
<dbReference type="InterPro" id="IPR042171">
    <property type="entry name" value="Acyl-CoA_hotdog"/>
</dbReference>
<dbReference type="EMBL" id="JBBHJZ010000001">
    <property type="protein sequence ID" value="MEJ5976097.1"/>
    <property type="molecule type" value="Genomic_DNA"/>
</dbReference>
<dbReference type="Pfam" id="PF13622">
    <property type="entry name" value="4HBT_3"/>
    <property type="match status" value="1"/>
</dbReference>
<protein>
    <submittedName>
        <fullName evidence="3">Thioesterase family protein</fullName>
    </submittedName>
</protein>
<comment type="caution">
    <text evidence="3">The sequence shown here is derived from an EMBL/GenBank/DDBJ whole genome shotgun (WGS) entry which is preliminary data.</text>
</comment>
<dbReference type="CDD" id="cd03440">
    <property type="entry name" value="hot_dog"/>
    <property type="match status" value="1"/>
</dbReference>
<dbReference type="Pfam" id="PF20789">
    <property type="entry name" value="4HBT_3C"/>
    <property type="match status" value="1"/>
</dbReference>